<keyword evidence="2" id="KW-1185">Reference proteome</keyword>
<name>A0A3P7ZZD3_9TREM</name>
<sequence>MNADQILEIPGHTPIILSDGSGRPLDRFLARDASSFSVRLRRCNPEPKWIMEVVESCKLPKPVRIAFCLVPGVIEVDSQGQQ</sequence>
<protein>
    <submittedName>
        <fullName evidence="1">Uncharacterized protein</fullName>
    </submittedName>
</protein>
<reference evidence="1 2" key="1">
    <citation type="submission" date="2018-11" db="EMBL/GenBank/DDBJ databases">
        <authorList>
            <consortium name="Pathogen Informatics"/>
        </authorList>
    </citation>
    <scope>NUCLEOTIDE SEQUENCE [LARGE SCALE GENOMIC DNA]</scope>
    <source>
        <strain>Denwood</strain>
        <strain evidence="2">Zambia</strain>
    </source>
</reference>
<dbReference type="Proteomes" id="UP000269396">
    <property type="component" value="Unassembled WGS sequence"/>
</dbReference>
<accession>A0A3P7ZZD3</accession>
<gene>
    <name evidence="1" type="ORF">SMTD_LOCUS2786</name>
</gene>
<dbReference type="EMBL" id="UZAL01004215">
    <property type="protein sequence ID" value="VDO89564.1"/>
    <property type="molecule type" value="Genomic_DNA"/>
</dbReference>
<evidence type="ECO:0000313" key="1">
    <source>
        <dbReference type="EMBL" id="VDO89564.1"/>
    </source>
</evidence>
<dbReference type="AlphaFoldDB" id="A0A3P7ZZD3"/>
<proteinExistence type="predicted"/>
<evidence type="ECO:0000313" key="2">
    <source>
        <dbReference type="Proteomes" id="UP000269396"/>
    </source>
</evidence>
<organism evidence="1 2">
    <name type="scientific">Schistosoma mattheei</name>
    <dbReference type="NCBI Taxonomy" id="31246"/>
    <lineage>
        <taxon>Eukaryota</taxon>
        <taxon>Metazoa</taxon>
        <taxon>Spiralia</taxon>
        <taxon>Lophotrochozoa</taxon>
        <taxon>Platyhelminthes</taxon>
        <taxon>Trematoda</taxon>
        <taxon>Digenea</taxon>
        <taxon>Strigeidida</taxon>
        <taxon>Schistosomatoidea</taxon>
        <taxon>Schistosomatidae</taxon>
        <taxon>Schistosoma</taxon>
    </lineage>
</organism>